<dbReference type="Pfam" id="PF13843">
    <property type="entry name" value="DDE_Tnp_1_7"/>
    <property type="match status" value="1"/>
</dbReference>
<protein>
    <recommendedName>
        <fullName evidence="1">PiggyBac transposable element-derived protein domain-containing protein</fullName>
    </recommendedName>
</protein>
<gene>
    <name evidence="2" type="ORF">LOD99_5386</name>
</gene>
<accession>A0AAV7JQU6</accession>
<reference evidence="2 3" key="1">
    <citation type="journal article" date="2023" name="BMC Biol.">
        <title>The compact genome of the sponge Oopsacas minuta (Hexactinellida) is lacking key metazoan core genes.</title>
        <authorList>
            <person name="Santini S."/>
            <person name="Schenkelaars Q."/>
            <person name="Jourda C."/>
            <person name="Duchesne M."/>
            <person name="Belahbib H."/>
            <person name="Rocher C."/>
            <person name="Selva M."/>
            <person name="Riesgo A."/>
            <person name="Vervoort M."/>
            <person name="Leys S.P."/>
            <person name="Kodjabachian L."/>
            <person name="Le Bivic A."/>
            <person name="Borchiellini C."/>
            <person name="Claverie J.M."/>
            <person name="Renard E."/>
        </authorList>
    </citation>
    <scope>NUCLEOTIDE SEQUENCE [LARGE SCALE GENOMIC DNA]</scope>
    <source>
        <strain evidence="2">SPO-2</strain>
    </source>
</reference>
<dbReference type="AlphaFoldDB" id="A0AAV7JQU6"/>
<organism evidence="2 3">
    <name type="scientific">Oopsacas minuta</name>
    <dbReference type="NCBI Taxonomy" id="111878"/>
    <lineage>
        <taxon>Eukaryota</taxon>
        <taxon>Metazoa</taxon>
        <taxon>Porifera</taxon>
        <taxon>Hexactinellida</taxon>
        <taxon>Hexasterophora</taxon>
        <taxon>Lyssacinosida</taxon>
        <taxon>Leucopsacidae</taxon>
        <taxon>Oopsacas</taxon>
    </lineage>
</organism>
<dbReference type="PANTHER" id="PTHR46599:SF3">
    <property type="entry name" value="PIGGYBAC TRANSPOSABLE ELEMENT-DERIVED PROTEIN 4"/>
    <property type="match status" value="1"/>
</dbReference>
<evidence type="ECO:0000313" key="2">
    <source>
        <dbReference type="EMBL" id="KAI6651239.1"/>
    </source>
</evidence>
<proteinExistence type="predicted"/>
<sequence>MTKRKGTRLLLHPVHLRSTVDSVSGRDVVLQLANQYFDEGYKIYCDRFFSYLDLAAYLRSRGTGKVVTSSIKRLTSDLEYLVTNMHLLNWHLNGSFSRLECSTSLRAVCLLVWNDKKYRTEDKKVVFIANCILAIPTSHDKPFHHKNIRDLELQYKRKPMPIPPILKAYNYHMVGVDKHDRMIRHLAIQLTSKATFPQENTKYLPSI</sequence>
<feature type="domain" description="PiggyBac transposable element-derived protein" evidence="1">
    <location>
        <begin position="21"/>
        <end position="193"/>
    </location>
</feature>
<evidence type="ECO:0000313" key="3">
    <source>
        <dbReference type="Proteomes" id="UP001165289"/>
    </source>
</evidence>
<comment type="caution">
    <text evidence="2">The sequence shown here is derived from an EMBL/GenBank/DDBJ whole genome shotgun (WGS) entry which is preliminary data.</text>
</comment>
<dbReference type="PANTHER" id="PTHR46599">
    <property type="entry name" value="PIGGYBAC TRANSPOSABLE ELEMENT-DERIVED PROTEIN 4"/>
    <property type="match status" value="1"/>
</dbReference>
<keyword evidence="3" id="KW-1185">Reference proteome</keyword>
<dbReference type="InterPro" id="IPR029526">
    <property type="entry name" value="PGBD"/>
</dbReference>
<evidence type="ECO:0000259" key="1">
    <source>
        <dbReference type="Pfam" id="PF13843"/>
    </source>
</evidence>
<name>A0AAV7JQU6_9METZ</name>
<dbReference type="EMBL" id="JAKMXF010000306">
    <property type="protein sequence ID" value="KAI6651239.1"/>
    <property type="molecule type" value="Genomic_DNA"/>
</dbReference>
<dbReference type="Proteomes" id="UP001165289">
    <property type="component" value="Unassembled WGS sequence"/>
</dbReference>